<feature type="chain" id="PRO_5046805097" description="Peptidase M13 N-terminal domain-containing protein" evidence="1">
    <location>
        <begin position="25"/>
        <end position="364"/>
    </location>
</feature>
<feature type="domain" description="Peptidase M13 N-terminal" evidence="2">
    <location>
        <begin position="27"/>
        <end position="306"/>
    </location>
</feature>
<dbReference type="InterPro" id="IPR008753">
    <property type="entry name" value="Peptidase_M13_N"/>
</dbReference>
<evidence type="ECO:0000313" key="4">
    <source>
        <dbReference type="Proteomes" id="UP001501352"/>
    </source>
</evidence>
<dbReference type="RefSeq" id="WP_343791494.1">
    <property type="nucleotide sequence ID" value="NZ_BAAAGA010000002.1"/>
</dbReference>
<organism evidence="3 4">
    <name type="scientific">Brevundimonas kwangchunensis</name>
    <dbReference type="NCBI Taxonomy" id="322163"/>
    <lineage>
        <taxon>Bacteria</taxon>
        <taxon>Pseudomonadati</taxon>
        <taxon>Pseudomonadota</taxon>
        <taxon>Alphaproteobacteria</taxon>
        <taxon>Caulobacterales</taxon>
        <taxon>Caulobacteraceae</taxon>
        <taxon>Brevundimonas</taxon>
    </lineage>
</organism>
<dbReference type="Proteomes" id="UP001501352">
    <property type="component" value="Unassembled WGS sequence"/>
</dbReference>
<comment type="caution">
    <text evidence="3">The sequence shown here is derived from an EMBL/GenBank/DDBJ whole genome shotgun (WGS) entry which is preliminary data.</text>
</comment>
<reference evidence="3 4" key="1">
    <citation type="journal article" date="2019" name="Int. J. Syst. Evol. Microbiol.">
        <title>The Global Catalogue of Microorganisms (GCM) 10K type strain sequencing project: providing services to taxonomists for standard genome sequencing and annotation.</title>
        <authorList>
            <consortium name="The Broad Institute Genomics Platform"/>
            <consortium name="The Broad Institute Genome Sequencing Center for Infectious Disease"/>
            <person name="Wu L."/>
            <person name="Ma J."/>
        </authorList>
    </citation>
    <scope>NUCLEOTIDE SEQUENCE [LARGE SCALE GENOMIC DNA]</scope>
    <source>
        <strain evidence="3 4">JCM 12928</strain>
    </source>
</reference>
<dbReference type="Gene3D" id="1.10.1380.10">
    <property type="entry name" value="Neutral endopeptidase , domain2"/>
    <property type="match status" value="1"/>
</dbReference>
<evidence type="ECO:0000259" key="2">
    <source>
        <dbReference type="Pfam" id="PF05649"/>
    </source>
</evidence>
<dbReference type="InterPro" id="IPR042089">
    <property type="entry name" value="Peptidase_M13_dom_2"/>
</dbReference>
<dbReference type="Pfam" id="PF05649">
    <property type="entry name" value="Peptidase_M13_N"/>
    <property type="match status" value="1"/>
</dbReference>
<dbReference type="SUPFAM" id="SSF55486">
    <property type="entry name" value="Metalloproteases ('zincins'), catalytic domain"/>
    <property type="match status" value="1"/>
</dbReference>
<evidence type="ECO:0000256" key="1">
    <source>
        <dbReference type="SAM" id="SignalP"/>
    </source>
</evidence>
<evidence type="ECO:0000313" key="3">
    <source>
        <dbReference type="EMBL" id="GAA0617506.1"/>
    </source>
</evidence>
<keyword evidence="1" id="KW-0732">Signal</keyword>
<sequence length="364" mass="38734">MPIRLTHPAAVAGLVLALTLAATAPPAARADTSAAARRVADLRASLTDVRTIEARGLQPLAADLQAIAALADRTAISAWLGAEMRLARPDADAEAPGDALPALAFVPDPDGGIALLPELHPGGPALWVEELLREGAVSAGVLHRWHATHILELTGLDAPAARADRVLALEIALARSLARALADDASPPESPASVVWTRAELEARAPGMDWSAFLTAAGLADSPRIAVRRPQALAALSARVADQPPAVWRDWLTFHHLRRHEPVLPLAFRQAFAQAEEGLLSSVLASPPPRREVADRAVAALLPADLDRLERDGRDPDRLRPRLPVTAPVIRLDEAYANIRRADTHALTCTHLRARSGLPRGRAC</sequence>
<gene>
    <name evidence="3" type="ORF">GCM10009422_10910</name>
</gene>
<accession>A0ABN1GS80</accession>
<feature type="signal peptide" evidence="1">
    <location>
        <begin position="1"/>
        <end position="24"/>
    </location>
</feature>
<dbReference type="EMBL" id="BAAAGA010000002">
    <property type="protein sequence ID" value="GAA0617506.1"/>
    <property type="molecule type" value="Genomic_DNA"/>
</dbReference>
<name>A0ABN1GS80_9CAUL</name>
<protein>
    <recommendedName>
        <fullName evidence="2">Peptidase M13 N-terminal domain-containing protein</fullName>
    </recommendedName>
</protein>
<proteinExistence type="predicted"/>
<keyword evidence="4" id="KW-1185">Reference proteome</keyword>